<dbReference type="EMBL" id="JAVDNV010000003">
    <property type="protein sequence ID" value="MDQ2308466.1"/>
    <property type="molecule type" value="Genomic_DNA"/>
</dbReference>
<dbReference type="SUPFAM" id="SSF140804">
    <property type="entry name" value="YidB-like"/>
    <property type="match status" value="1"/>
</dbReference>
<dbReference type="AlphaFoldDB" id="A0AAW8HLY2"/>
<proteinExistence type="predicted"/>
<protein>
    <submittedName>
        <fullName evidence="1">YidB family protein</fullName>
    </submittedName>
</protein>
<organism evidence="1 2">
    <name type="scientific">Pluralibacter gergoviae</name>
    <name type="common">Enterobacter gergoviae</name>
    <dbReference type="NCBI Taxonomy" id="61647"/>
    <lineage>
        <taxon>Bacteria</taxon>
        <taxon>Pseudomonadati</taxon>
        <taxon>Pseudomonadota</taxon>
        <taxon>Gammaproteobacteria</taxon>
        <taxon>Enterobacterales</taxon>
        <taxon>Enterobacteriaceae</taxon>
        <taxon>Pluralibacter</taxon>
    </lineage>
</organism>
<comment type="caution">
    <text evidence="1">The sequence shown here is derived from an EMBL/GenBank/DDBJ whole genome shotgun (WGS) entry which is preliminary data.</text>
</comment>
<gene>
    <name evidence="1" type="ORF">RBJ30_05060</name>
</gene>
<dbReference type="Pfam" id="PF20159">
    <property type="entry name" value="YidB"/>
    <property type="match status" value="1"/>
</dbReference>
<dbReference type="RefSeq" id="WP_255265521.1">
    <property type="nucleotide sequence ID" value="NZ_CBCSIS010000027.1"/>
</dbReference>
<evidence type="ECO:0000313" key="2">
    <source>
        <dbReference type="Proteomes" id="UP001236270"/>
    </source>
</evidence>
<dbReference type="InterPro" id="IPR045372">
    <property type="entry name" value="YidB"/>
</dbReference>
<dbReference type="Proteomes" id="UP001236270">
    <property type="component" value="Unassembled WGS sequence"/>
</dbReference>
<accession>A0AAW8HLY2</accession>
<dbReference type="Gene3D" id="1.10.10.690">
    <property type="entry name" value="YidB-like"/>
    <property type="match status" value="1"/>
</dbReference>
<evidence type="ECO:0000313" key="1">
    <source>
        <dbReference type="EMBL" id="MDQ2308466.1"/>
    </source>
</evidence>
<name>A0AAW8HLY2_PLUGE</name>
<reference evidence="1" key="1">
    <citation type="submission" date="2023-08" db="EMBL/GenBank/DDBJ databases">
        <title>WGS of pathogenic bacterial species, Los Angeles County Public Health Laboratories.</title>
        <authorList>
            <person name="Garrigues J.M."/>
            <person name="Green N.M."/>
        </authorList>
    </citation>
    <scope>NUCLEOTIDE SEQUENCE</scope>
    <source>
        <strain evidence="1">LACPHL-BACT-2023-00068</strain>
    </source>
</reference>
<dbReference type="InterPro" id="IPR027405">
    <property type="entry name" value="YidB-like"/>
</dbReference>
<sequence>MKGGGCMGLFDQVAGMLGGDAAKYQAILSWVNEQGGVQALLDRLRNGGLHDIVESWLSNDATNHLISSEQVTAALGSPAVAALGAKLGIDTTAAASMLAQYLPKVIDALSPQGEVTADSGSDLLAAGMNLLKGKLFS</sequence>